<comment type="caution">
    <text evidence="3">The sequence shown here is derived from an EMBL/GenBank/DDBJ whole genome shotgun (WGS) entry which is preliminary data.</text>
</comment>
<dbReference type="PATRIC" id="fig|1423774.3.peg.2406"/>
<dbReference type="STRING" id="1423774.FD31_GL002316"/>
<keyword evidence="1" id="KW-0732">Signal</keyword>
<dbReference type="InterPro" id="IPR024968">
    <property type="entry name" value="SlpA_C_lactobacillus"/>
</dbReference>
<evidence type="ECO:0000256" key="1">
    <source>
        <dbReference type="SAM" id="SignalP"/>
    </source>
</evidence>
<dbReference type="AlphaFoldDB" id="A0A0R1WNI1"/>
<name>A0A0R1WNI1_9LACO</name>
<dbReference type="EMBL" id="AZFV01000006">
    <property type="protein sequence ID" value="KRM17796.1"/>
    <property type="molecule type" value="Genomic_DNA"/>
</dbReference>
<gene>
    <name evidence="3" type="ORF">FD31_GL002316</name>
</gene>
<feature type="chain" id="PRO_5006412804" evidence="1">
    <location>
        <begin position="31"/>
        <end position="193"/>
    </location>
</feature>
<reference evidence="3 4" key="1">
    <citation type="journal article" date="2015" name="Genome Announc.">
        <title>Expanding the biotechnology potential of lactobacilli through comparative genomics of 213 strains and associated genera.</title>
        <authorList>
            <person name="Sun Z."/>
            <person name="Harris H.M."/>
            <person name="McCann A."/>
            <person name="Guo C."/>
            <person name="Argimon S."/>
            <person name="Zhang W."/>
            <person name="Yang X."/>
            <person name="Jeffery I.B."/>
            <person name="Cooney J.C."/>
            <person name="Kagawa T.F."/>
            <person name="Liu W."/>
            <person name="Song Y."/>
            <person name="Salvetti E."/>
            <person name="Wrobel A."/>
            <person name="Rasinkangas P."/>
            <person name="Parkhill J."/>
            <person name="Rea M.C."/>
            <person name="O'Sullivan O."/>
            <person name="Ritari J."/>
            <person name="Douillard F.P."/>
            <person name="Paul Ross R."/>
            <person name="Yang R."/>
            <person name="Briner A.E."/>
            <person name="Felis G.E."/>
            <person name="de Vos W.M."/>
            <person name="Barrangou R."/>
            <person name="Klaenhammer T.R."/>
            <person name="Caufield P.W."/>
            <person name="Cui Y."/>
            <person name="Zhang H."/>
            <person name="O'Toole P.W."/>
        </authorList>
    </citation>
    <scope>NUCLEOTIDE SEQUENCE [LARGE SCALE GENOMIC DNA]</scope>
    <source>
        <strain evidence="3 4">DSM 16982</strain>
    </source>
</reference>
<sequence>MKFAKSAAFIAALAMATTGALFVTQNDAQAATVATTTTQGPAWLYTSGGKMITDRALAPNTKWAVGQTITINNEKLYQVATNEYLKASDSSLSDNTAQAPLIGTVTSSHGTLTISKKLNEFSNSFGLPQGSQWRIGKYIINRLGKKYVQVSGDEYVPVTHMKFNQPLPEPTSDPDFFYYKEMEDPNYKPLTDY</sequence>
<evidence type="ECO:0000313" key="3">
    <source>
        <dbReference type="EMBL" id="KRM17796.1"/>
    </source>
</evidence>
<feature type="domain" description="S-layer protein C-terminal" evidence="2">
    <location>
        <begin position="30"/>
        <end position="88"/>
    </location>
</feature>
<dbReference type="Pfam" id="PF03217">
    <property type="entry name" value="SlpA"/>
    <property type="match status" value="1"/>
</dbReference>
<keyword evidence="4" id="KW-1185">Reference proteome</keyword>
<proteinExistence type="predicted"/>
<evidence type="ECO:0000313" key="4">
    <source>
        <dbReference type="Proteomes" id="UP000051302"/>
    </source>
</evidence>
<accession>A0A0R1WNI1</accession>
<dbReference type="RefSeq" id="WP_057891427.1">
    <property type="nucleotide sequence ID" value="NZ_AZFV01000006.1"/>
</dbReference>
<evidence type="ECO:0000259" key="2">
    <source>
        <dbReference type="Pfam" id="PF03217"/>
    </source>
</evidence>
<dbReference type="Proteomes" id="UP000051302">
    <property type="component" value="Unassembled WGS sequence"/>
</dbReference>
<feature type="signal peptide" evidence="1">
    <location>
        <begin position="1"/>
        <end position="30"/>
    </location>
</feature>
<protein>
    <submittedName>
        <fullName evidence="3">Cell surface protein</fullName>
    </submittedName>
</protein>
<organism evidence="3 4">
    <name type="scientific">Companilactobacillus nantensis DSM 16982</name>
    <dbReference type="NCBI Taxonomy" id="1423774"/>
    <lineage>
        <taxon>Bacteria</taxon>
        <taxon>Bacillati</taxon>
        <taxon>Bacillota</taxon>
        <taxon>Bacilli</taxon>
        <taxon>Lactobacillales</taxon>
        <taxon>Lactobacillaceae</taxon>
        <taxon>Companilactobacillus</taxon>
    </lineage>
</organism>